<keyword evidence="2" id="KW-1185">Reference proteome</keyword>
<dbReference type="RefSeq" id="WP_346189495.1">
    <property type="nucleotide sequence ID" value="NZ_BAABRL010000010.1"/>
</dbReference>
<name>A0ABP9V2K1_9BACT</name>
<protein>
    <submittedName>
        <fullName evidence="1">Uncharacterized protein</fullName>
    </submittedName>
</protein>
<comment type="caution">
    <text evidence="1">The sequence shown here is derived from an EMBL/GenBank/DDBJ whole genome shotgun (WGS) entry which is preliminary data.</text>
</comment>
<reference evidence="1 2" key="1">
    <citation type="submission" date="2024-02" db="EMBL/GenBank/DDBJ databases">
        <title>Rubritalea halochordaticola NBRC 107102.</title>
        <authorList>
            <person name="Ichikawa N."/>
            <person name="Katano-Makiyama Y."/>
            <person name="Hidaka K."/>
        </authorList>
    </citation>
    <scope>NUCLEOTIDE SEQUENCE [LARGE SCALE GENOMIC DNA]</scope>
    <source>
        <strain evidence="1 2">NBRC 107102</strain>
    </source>
</reference>
<proteinExistence type="predicted"/>
<gene>
    <name evidence="1" type="ORF">Rhal01_03092</name>
</gene>
<dbReference type="Proteomes" id="UP001424741">
    <property type="component" value="Unassembled WGS sequence"/>
</dbReference>
<accession>A0ABP9V2K1</accession>
<organism evidence="1 2">
    <name type="scientific">Rubritalea halochordaticola</name>
    <dbReference type="NCBI Taxonomy" id="714537"/>
    <lineage>
        <taxon>Bacteria</taxon>
        <taxon>Pseudomonadati</taxon>
        <taxon>Verrucomicrobiota</taxon>
        <taxon>Verrucomicrobiia</taxon>
        <taxon>Verrucomicrobiales</taxon>
        <taxon>Rubritaleaceae</taxon>
        <taxon>Rubritalea</taxon>
    </lineage>
</organism>
<dbReference type="EMBL" id="BAABRL010000010">
    <property type="protein sequence ID" value="GAA5496904.1"/>
    <property type="molecule type" value="Genomic_DNA"/>
</dbReference>
<sequence>MKHFTPVKNYNEIVRWLNKNDNKARLLDDSVSTIFELSDTYDLKSITLQASRLRNLSVWWHNYFLKELWDNTGDVSSSGARMLDYKFLHVFLMTMRYDLLLRNEAEPRSNINYYTAYPLFCLLLTFNRWSEALWLGERIYRSQTDLCFGKNYVGKIFSGWPKDKEFAGYVIKLYLLIHEKLPPKDNVDNLPDLGLYSDLFENWDDINKLSKTIVNVCDEYFLRTQSSMEKELGLLEFDSYPYNCFPLTVLALRSCRNKFGLETTLPSHPMLDSKFVINIPENLPSVPDNILKLIVSSARQVFPDMPPVGILREL</sequence>
<evidence type="ECO:0000313" key="2">
    <source>
        <dbReference type="Proteomes" id="UP001424741"/>
    </source>
</evidence>
<evidence type="ECO:0000313" key="1">
    <source>
        <dbReference type="EMBL" id="GAA5496904.1"/>
    </source>
</evidence>